<evidence type="ECO:0000313" key="2">
    <source>
        <dbReference type="Proteomes" id="UP000464178"/>
    </source>
</evidence>
<proteinExistence type="predicted"/>
<accession>A0A6P2DAM1</accession>
<gene>
    <name evidence="1" type="ORF">SOIL9_04720</name>
</gene>
<evidence type="ECO:0000313" key="1">
    <source>
        <dbReference type="EMBL" id="VTR97927.1"/>
    </source>
</evidence>
<sequence>MTRTDPDAAYSDLVTHLAEGDEVDAVEVVAICTAAGRTLADLNRDVGNAAGESPEDPQRGVTE</sequence>
<dbReference type="EMBL" id="LR593886">
    <property type="protein sequence ID" value="VTR97927.1"/>
    <property type="molecule type" value="Genomic_DNA"/>
</dbReference>
<reference evidence="1 2" key="1">
    <citation type="submission" date="2019-05" db="EMBL/GenBank/DDBJ databases">
        <authorList>
            <consortium name="Science for Life Laboratories"/>
        </authorList>
    </citation>
    <scope>NUCLEOTIDE SEQUENCE [LARGE SCALE GENOMIC DNA]</scope>
    <source>
        <strain evidence="1">Soil9</strain>
    </source>
</reference>
<dbReference type="RefSeq" id="WP_162671419.1">
    <property type="nucleotide sequence ID" value="NZ_LR593886.1"/>
</dbReference>
<dbReference type="Proteomes" id="UP000464178">
    <property type="component" value="Chromosome"/>
</dbReference>
<organism evidence="1 2">
    <name type="scientific">Gemmata massiliana</name>
    <dbReference type="NCBI Taxonomy" id="1210884"/>
    <lineage>
        <taxon>Bacteria</taxon>
        <taxon>Pseudomonadati</taxon>
        <taxon>Planctomycetota</taxon>
        <taxon>Planctomycetia</taxon>
        <taxon>Gemmatales</taxon>
        <taxon>Gemmataceae</taxon>
        <taxon>Gemmata</taxon>
    </lineage>
</organism>
<dbReference type="AlphaFoldDB" id="A0A6P2DAM1"/>
<dbReference type="KEGG" id="gms:SOIL9_04720"/>
<keyword evidence="2" id="KW-1185">Reference proteome</keyword>
<name>A0A6P2DAM1_9BACT</name>
<protein>
    <submittedName>
        <fullName evidence="1">Uncharacterized protein</fullName>
    </submittedName>
</protein>